<name>A0A5N6EZU8_9EURO</name>
<evidence type="ECO:0000313" key="3">
    <source>
        <dbReference type="Proteomes" id="UP000326799"/>
    </source>
</evidence>
<accession>A0A5N6EZU8</accession>
<feature type="compositionally biased region" description="Basic and acidic residues" evidence="1">
    <location>
        <begin position="57"/>
        <end position="69"/>
    </location>
</feature>
<dbReference type="EMBL" id="ML733415">
    <property type="protein sequence ID" value="KAB8222070.1"/>
    <property type="molecule type" value="Genomic_DNA"/>
</dbReference>
<feature type="compositionally biased region" description="Polar residues" evidence="1">
    <location>
        <begin position="34"/>
        <end position="46"/>
    </location>
</feature>
<evidence type="ECO:0000313" key="2">
    <source>
        <dbReference type="EMBL" id="KAB8222070.1"/>
    </source>
</evidence>
<organism evidence="2 3">
    <name type="scientific">Aspergillus novoparasiticus</name>
    <dbReference type="NCBI Taxonomy" id="986946"/>
    <lineage>
        <taxon>Eukaryota</taxon>
        <taxon>Fungi</taxon>
        <taxon>Dikarya</taxon>
        <taxon>Ascomycota</taxon>
        <taxon>Pezizomycotina</taxon>
        <taxon>Eurotiomycetes</taxon>
        <taxon>Eurotiomycetidae</taxon>
        <taxon>Eurotiales</taxon>
        <taxon>Aspergillaceae</taxon>
        <taxon>Aspergillus</taxon>
        <taxon>Aspergillus subgen. Circumdati</taxon>
    </lineage>
</organism>
<dbReference type="Proteomes" id="UP000326799">
    <property type="component" value="Unassembled WGS sequence"/>
</dbReference>
<dbReference type="AlphaFoldDB" id="A0A5N6EZU8"/>
<gene>
    <name evidence="2" type="ORF">BDV33DRAFT_68001</name>
</gene>
<feature type="region of interest" description="Disordered" evidence="1">
    <location>
        <begin position="34"/>
        <end position="69"/>
    </location>
</feature>
<reference evidence="2 3" key="1">
    <citation type="submission" date="2019-04" db="EMBL/GenBank/DDBJ databases">
        <title>Fungal friends and foes A comparative genomics study of 23 Aspergillus species from section Flavi.</title>
        <authorList>
            <consortium name="DOE Joint Genome Institute"/>
            <person name="Kjaerbolling I."/>
            <person name="Vesth T.C."/>
            <person name="Frisvad J.C."/>
            <person name="Nybo J.L."/>
            <person name="Theobald S."/>
            <person name="Kildgaard S."/>
            <person name="Petersen T.I."/>
            <person name="Kuo A."/>
            <person name="Sato A."/>
            <person name="Lyhne E.K."/>
            <person name="Kogle M.E."/>
            <person name="Wiebenga A."/>
            <person name="Kun R.S."/>
            <person name="Lubbers R.J."/>
            <person name="Makela M.R."/>
            <person name="Barry K."/>
            <person name="Chovatia M."/>
            <person name="Clum A."/>
            <person name="Daum C."/>
            <person name="Haridas S."/>
            <person name="He G."/>
            <person name="LaButti K."/>
            <person name="Lipzen A."/>
            <person name="Mondo S."/>
            <person name="Pangilinan J."/>
            <person name="Riley R."/>
            <person name="Salamov A."/>
            <person name="Simmons B.A."/>
            <person name="Magnuson J.K."/>
            <person name="Henrissat B."/>
            <person name="Mortensen U.H."/>
            <person name="Larsen T.O."/>
            <person name="De vries R.P."/>
            <person name="Grigoriev I.V."/>
            <person name="Machida M."/>
            <person name="Baker S.E."/>
            <person name="Andersen M.R."/>
        </authorList>
    </citation>
    <scope>NUCLEOTIDE SEQUENCE [LARGE SCALE GENOMIC DNA]</scope>
    <source>
        <strain evidence="2 3">CBS 126849</strain>
    </source>
</reference>
<keyword evidence="3" id="KW-1185">Reference proteome</keyword>
<protein>
    <submittedName>
        <fullName evidence="2">Uncharacterized protein</fullName>
    </submittedName>
</protein>
<sequence length="156" mass="17919">MTPSRAFLRLFTLIPKSFLDRLLSVAKEEQQSHIATKTSNDITLKTPNHHPRGVPSRNERTENPDSRSGDPRFLESLAELFASGISFHLINFSAPEDIGFPLRRTERIPSFFCVLEPGRFWNLFGWYRIPLRVRRPKIMAPRLASPTTDQGSVRPF</sequence>
<evidence type="ECO:0000256" key="1">
    <source>
        <dbReference type="SAM" id="MobiDB-lite"/>
    </source>
</evidence>
<proteinExistence type="predicted"/>